<evidence type="ECO:0000256" key="1">
    <source>
        <dbReference type="ARBA" id="ARBA00010617"/>
    </source>
</evidence>
<keyword evidence="2" id="KW-0349">Heme</keyword>
<dbReference type="Gene3D" id="1.10.630.10">
    <property type="entry name" value="Cytochrome P450"/>
    <property type="match status" value="1"/>
</dbReference>
<keyword evidence="2" id="KW-0560">Oxidoreductase</keyword>
<comment type="similarity">
    <text evidence="1 2">Belongs to the cytochrome P450 family.</text>
</comment>
<keyword evidence="2" id="KW-0479">Metal-binding</keyword>
<dbReference type="SUPFAM" id="SSF48264">
    <property type="entry name" value="Cytochrome P450"/>
    <property type="match status" value="1"/>
</dbReference>
<keyword evidence="4" id="KW-1185">Reference proteome</keyword>
<dbReference type="EMBL" id="CP071696">
    <property type="protein sequence ID" value="QTX04387.1"/>
    <property type="molecule type" value="Genomic_DNA"/>
</dbReference>
<dbReference type="GO" id="GO:0020037">
    <property type="term" value="F:heme binding"/>
    <property type="evidence" value="ECO:0007669"/>
    <property type="project" value="InterPro"/>
</dbReference>
<dbReference type="GO" id="GO:0005506">
    <property type="term" value="F:iron ion binding"/>
    <property type="evidence" value="ECO:0007669"/>
    <property type="project" value="InterPro"/>
</dbReference>
<evidence type="ECO:0000256" key="2">
    <source>
        <dbReference type="RuleBase" id="RU000461"/>
    </source>
</evidence>
<gene>
    <name evidence="3" type="ORF">G127AT_14110</name>
</gene>
<dbReference type="AlphaFoldDB" id="A0A975IN95"/>
<name>A0A975IN95_9MICO</name>
<dbReference type="RefSeq" id="WP_210897924.1">
    <property type="nucleotide sequence ID" value="NZ_CP071696.1"/>
</dbReference>
<dbReference type="PANTHER" id="PTHR46696:SF1">
    <property type="entry name" value="CYTOCHROME P450 YJIB-RELATED"/>
    <property type="match status" value="1"/>
</dbReference>
<keyword evidence="2" id="KW-0408">Iron</keyword>
<dbReference type="GO" id="GO:0004497">
    <property type="term" value="F:monooxygenase activity"/>
    <property type="evidence" value="ECO:0007669"/>
    <property type="project" value="UniProtKB-KW"/>
</dbReference>
<protein>
    <submittedName>
        <fullName evidence="3">Cytochrome P450</fullName>
    </submittedName>
</protein>
<reference evidence="3" key="1">
    <citation type="submission" date="2021-03" db="EMBL/GenBank/DDBJ databases">
        <title>Agromyces archimandritus sp. nov., isolated from the cockroach Archimandrita tessellata.</title>
        <authorList>
            <person name="Guzman J."/>
            <person name="Ortuzar M."/>
            <person name="Poehlein A."/>
            <person name="Daniel R."/>
            <person name="Trujillo M."/>
            <person name="Vilcinskas A."/>
        </authorList>
    </citation>
    <scope>NUCLEOTIDE SEQUENCE</scope>
    <source>
        <strain evidence="3">G127AT</strain>
    </source>
</reference>
<proteinExistence type="inferred from homology"/>
<dbReference type="Proteomes" id="UP000671914">
    <property type="component" value="Chromosome"/>
</dbReference>
<accession>A0A975IN95</accession>
<dbReference type="InterPro" id="IPR001128">
    <property type="entry name" value="Cyt_P450"/>
</dbReference>
<dbReference type="PANTHER" id="PTHR46696">
    <property type="entry name" value="P450, PUTATIVE (EUROFUNG)-RELATED"/>
    <property type="match status" value="1"/>
</dbReference>
<dbReference type="GO" id="GO:0016705">
    <property type="term" value="F:oxidoreductase activity, acting on paired donors, with incorporation or reduction of molecular oxygen"/>
    <property type="evidence" value="ECO:0007669"/>
    <property type="project" value="InterPro"/>
</dbReference>
<evidence type="ECO:0000313" key="4">
    <source>
        <dbReference type="Proteomes" id="UP000671914"/>
    </source>
</evidence>
<dbReference type="InterPro" id="IPR036396">
    <property type="entry name" value="Cyt_P450_sf"/>
</dbReference>
<sequence>MTAVVETELDLFSDEALADPYPLYRRIRDAAPAVRLDRYGVWALGRYEDVRAALNDWQTFTSAEGVALNPASRATTGGLIIATDPPYHDVLRGVLTEKLSPRALRVLRGGLEEQARVLVDAVVDRGEFDAVADLARAFPVQVVLELIGLPAQLADRALAWADAAFNAGGPDVPRTREAMPLLEDQFAYLAKMHKEDLVEGSFGWVIFDAADRGVIARDSVVPLMSAYVTAGLDTTINAISAGVRYFAEHPDQWRMLREDRSLIPSAFNEIVRMESPLQWFSRVTTRDVDVDGVVIPAGQRVLMLYGSANRDERKWGPDADAFDIRRDAMDHIAFGSGVHGCAGQGLARMEGAAVFSALADRVASFSVGEPRRRLNNRIRGLAELPTTVFVG</sequence>
<organism evidence="3 4">
    <name type="scientific">Agromyces archimandritae</name>
    <dbReference type="NCBI Taxonomy" id="2781962"/>
    <lineage>
        <taxon>Bacteria</taxon>
        <taxon>Bacillati</taxon>
        <taxon>Actinomycetota</taxon>
        <taxon>Actinomycetes</taxon>
        <taxon>Micrococcales</taxon>
        <taxon>Microbacteriaceae</taxon>
        <taxon>Agromyces</taxon>
    </lineage>
</organism>
<dbReference type="KEGG" id="aarc:G127AT_14110"/>
<dbReference type="CDD" id="cd11037">
    <property type="entry name" value="CYP199A2-like"/>
    <property type="match status" value="1"/>
</dbReference>
<keyword evidence="2" id="KW-0503">Monooxygenase</keyword>
<dbReference type="PROSITE" id="PS00086">
    <property type="entry name" value="CYTOCHROME_P450"/>
    <property type="match status" value="1"/>
</dbReference>
<evidence type="ECO:0000313" key="3">
    <source>
        <dbReference type="EMBL" id="QTX04387.1"/>
    </source>
</evidence>
<dbReference type="Pfam" id="PF00067">
    <property type="entry name" value="p450"/>
    <property type="match status" value="1"/>
</dbReference>
<dbReference type="InterPro" id="IPR017972">
    <property type="entry name" value="Cyt_P450_CS"/>
</dbReference>